<evidence type="ECO:0000313" key="2">
    <source>
        <dbReference type="Proteomes" id="UP000091857"/>
    </source>
</evidence>
<protein>
    <submittedName>
        <fullName evidence="1">Uncharacterized protein</fullName>
    </submittedName>
</protein>
<dbReference type="Proteomes" id="UP000091857">
    <property type="component" value="Chromosome 5"/>
</dbReference>
<name>A0ACB7HRT7_MANES</name>
<sequence>MEATLLPKMELSVFGGQELEGWLRKCSKYFEVYEVTINRKVDLASLYLIEQAEYWFSGWKKANETGTWEEFSTALTAQFREVVVEDVVIAFKELWQLGTMVEYQGEFEKTKYQMEWLNPLFLKAYFVSNFIGRLKNEIAMAVRMFKPATVLEAVEQARLQELVLQAQQTGSDQPKVLSLQPNVVYKARPKTYPAHQPILSPKPISSYNPKNNPNPQHSAVVQPKPVVTSLPPTSQNAPALMAVAAEEEIEINGEEVRVDCMGEDEHEGEEEETTPVLSMNAVSGVISNNTLKLKGHLKGKPVMILIDSESTHSFIDSKVVTNLKLLAIYVSPVIVTITDSRRLIVDQKLPQANWVMQSRSFQFDFRTFELGDYDMILGVDWMKKHTPITFDFDDNTLTIV</sequence>
<dbReference type="EMBL" id="CM004391">
    <property type="protein sequence ID" value="KAG8654393.1"/>
    <property type="molecule type" value="Genomic_DNA"/>
</dbReference>
<reference evidence="2" key="1">
    <citation type="journal article" date="2016" name="Nat. Biotechnol.">
        <title>Sequencing wild and cultivated cassava and related species reveals extensive interspecific hybridization and genetic diversity.</title>
        <authorList>
            <person name="Bredeson J.V."/>
            <person name="Lyons J.B."/>
            <person name="Prochnik S.E."/>
            <person name="Wu G.A."/>
            <person name="Ha C.M."/>
            <person name="Edsinger-Gonzales E."/>
            <person name="Grimwood J."/>
            <person name="Schmutz J."/>
            <person name="Rabbi I.Y."/>
            <person name="Egesi C."/>
            <person name="Nauluvula P."/>
            <person name="Lebot V."/>
            <person name="Ndunguru J."/>
            <person name="Mkamilo G."/>
            <person name="Bart R.S."/>
            <person name="Setter T.L."/>
            <person name="Gleadow R.M."/>
            <person name="Kulakow P."/>
            <person name="Ferguson M.E."/>
            <person name="Rounsley S."/>
            <person name="Rokhsar D.S."/>
        </authorList>
    </citation>
    <scope>NUCLEOTIDE SEQUENCE [LARGE SCALE GENOMIC DNA]</scope>
    <source>
        <strain evidence="2">cv. AM560-2</strain>
    </source>
</reference>
<proteinExistence type="predicted"/>
<organism evidence="1 2">
    <name type="scientific">Manihot esculenta</name>
    <name type="common">Cassava</name>
    <name type="synonym">Jatropha manihot</name>
    <dbReference type="NCBI Taxonomy" id="3983"/>
    <lineage>
        <taxon>Eukaryota</taxon>
        <taxon>Viridiplantae</taxon>
        <taxon>Streptophyta</taxon>
        <taxon>Embryophyta</taxon>
        <taxon>Tracheophyta</taxon>
        <taxon>Spermatophyta</taxon>
        <taxon>Magnoliopsida</taxon>
        <taxon>eudicotyledons</taxon>
        <taxon>Gunneridae</taxon>
        <taxon>Pentapetalae</taxon>
        <taxon>rosids</taxon>
        <taxon>fabids</taxon>
        <taxon>Malpighiales</taxon>
        <taxon>Euphorbiaceae</taxon>
        <taxon>Crotonoideae</taxon>
        <taxon>Manihoteae</taxon>
        <taxon>Manihot</taxon>
    </lineage>
</organism>
<accession>A0ACB7HRT7</accession>
<gene>
    <name evidence="1" type="ORF">MANES_05G186755v8</name>
</gene>
<evidence type="ECO:0000313" key="1">
    <source>
        <dbReference type="EMBL" id="KAG8654393.1"/>
    </source>
</evidence>
<keyword evidence="2" id="KW-1185">Reference proteome</keyword>
<comment type="caution">
    <text evidence="1">The sequence shown here is derived from an EMBL/GenBank/DDBJ whole genome shotgun (WGS) entry which is preliminary data.</text>
</comment>